<reference evidence="2 3" key="1">
    <citation type="submission" date="2020-09" db="EMBL/GenBank/DDBJ databases">
        <title>De no assembly of potato wild relative species, Solanum commersonii.</title>
        <authorList>
            <person name="Cho K."/>
        </authorList>
    </citation>
    <scope>NUCLEOTIDE SEQUENCE [LARGE SCALE GENOMIC DNA]</scope>
    <source>
        <strain evidence="2">LZ3.2</strain>
        <tissue evidence="2">Leaf</tissue>
    </source>
</reference>
<dbReference type="EMBL" id="JACXVP010000009">
    <property type="protein sequence ID" value="KAG5586649.1"/>
    <property type="molecule type" value="Genomic_DNA"/>
</dbReference>
<dbReference type="AlphaFoldDB" id="A0A9J5XE17"/>
<organism evidence="2 3">
    <name type="scientific">Solanum commersonii</name>
    <name type="common">Commerson's wild potato</name>
    <name type="synonym">Commerson's nightshade</name>
    <dbReference type="NCBI Taxonomy" id="4109"/>
    <lineage>
        <taxon>Eukaryota</taxon>
        <taxon>Viridiplantae</taxon>
        <taxon>Streptophyta</taxon>
        <taxon>Embryophyta</taxon>
        <taxon>Tracheophyta</taxon>
        <taxon>Spermatophyta</taxon>
        <taxon>Magnoliopsida</taxon>
        <taxon>eudicotyledons</taxon>
        <taxon>Gunneridae</taxon>
        <taxon>Pentapetalae</taxon>
        <taxon>asterids</taxon>
        <taxon>lamiids</taxon>
        <taxon>Solanales</taxon>
        <taxon>Solanaceae</taxon>
        <taxon>Solanoideae</taxon>
        <taxon>Solaneae</taxon>
        <taxon>Solanum</taxon>
    </lineage>
</organism>
<comment type="caution">
    <text evidence="2">The sequence shown here is derived from an EMBL/GenBank/DDBJ whole genome shotgun (WGS) entry which is preliminary data.</text>
</comment>
<keyword evidence="3" id="KW-1185">Reference proteome</keyword>
<evidence type="ECO:0000256" key="1">
    <source>
        <dbReference type="SAM" id="MobiDB-lite"/>
    </source>
</evidence>
<proteinExistence type="predicted"/>
<sequence length="265" mass="29475">MSSASLGQTIGNRFPYFKTPIYFPKVDFPSADLPNQPELTQHTPTHGRVPPASPTIVRTVPDLSNCDPTVPMMQRILGAHAAAPYETHVRLVYATGAPTFITPTVVKVPYEPDLDMPVEYKQPKFDSFDGKGDPRTHLGAYCDKLVSVGRNEKLRMKLFIQSLSGAALARRGVIKCTPTPPNVNNNPLPNHENWKVNMVTMDDKYGAPDYPNIDEADVMTSSTQPVITLQLREPLAVQTYLPRVVVTTLIARKPEYDTKAVPWDY</sequence>
<feature type="region of interest" description="Disordered" evidence="1">
    <location>
        <begin position="33"/>
        <end position="53"/>
    </location>
</feature>
<gene>
    <name evidence="2" type="ORF">H5410_047083</name>
</gene>
<dbReference type="Proteomes" id="UP000824120">
    <property type="component" value="Chromosome 9"/>
</dbReference>
<accession>A0A9J5XE17</accession>
<protein>
    <submittedName>
        <fullName evidence="2">Uncharacterized protein</fullName>
    </submittedName>
</protein>
<dbReference type="OrthoDB" id="1836809at2759"/>
<name>A0A9J5XE17_SOLCO</name>
<evidence type="ECO:0000313" key="3">
    <source>
        <dbReference type="Proteomes" id="UP000824120"/>
    </source>
</evidence>
<evidence type="ECO:0000313" key="2">
    <source>
        <dbReference type="EMBL" id="KAG5586649.1"/>
    </source>
</evidence>